<keyword evidence="8 13" id="KW-0472">Membrane</keyword>
<evidence type="ECO:0000259" key="15">
    <source>
        <dbReference type="PROSITE" id="PS50192"/>
    </source>
</evidence>
<dbReference type="AlphaFoldDB" id="K2KA75"/>
<evidence type="ECO:0000259" key="14">
    <source>
        <dbReference type="PROSITE" id="PS50111"/>
    </source>
</evidence>
<dbReference type="InterPro" id="IPR004090">
    <property type="entry name" value="Chemotax_Me-accpt_rcpt"/>
</dbReference>
<evidence type="ECO:0000256" key="8">
    <source>
        <dbReference type="ARBA" id="ARBA00023136"/>
    </source>
</evidence>
<feature type="transmembrane region" description="Helical" evidence="13">
    <location>
        <begin position="274"/>
        <end position="297"/>
    </location>
</feature>
<dbReference type="CDD" id="cd06225">
    <property type="entry name" value="HAMP"/>
    <property type="match status" value="1"/>
</dbReference>
<dbReference type="STRING" id="740709.A10D4_08497"/>
<evidence type="ECO:0000256" key="11">
    <source>
        <dbReference type="PROSITE-ProRule" id="PRU00284"/>
    </source>
</evidence>
<dbReference type="InterPro" id="IPR029151">
    <property type="entry name" value="Sensor-like_sf"/>
</dbReference>
<reference evidence="17 18" key="1">
    <citation type="journal article" date="2012" name="J. Bacteriol.">
        <title>Genome Sequence of Idiomarina xiamenensis Type Strain 10-D-4.</title>
        <authorList>
            <person name="Lai Q."/>
            <person name="Wang L."/>
            <person name="Wang W."/>
            <person name="Shao Z."/>
        </authorList>
    </citation>
    <scope>NUCLEOTIDE SEQUENCE [LARGE SCALE GENOMIC DNA]</scope>
    <source>
        <strain evidence="17 18">10-D-4</strain>
    </source>
</reference>
<dbReference type="OrthoDB" id="5800769at2"/>
<gene>
    <name evidence="17" type="ORF">A10D4_08497</name>
</gene>
<evidence type="ECO:0000256" key="3">
    <source>
        <dbReference type="ARBA" id="ARBA00022481"/>
    </source>
</evidence>
<dbReference type="GO" id="GO:0004888">
    <property type="term" value="F:transmembrane signaling receptor activity"/>
    <property type="evidence" value="ECO:0007669"/>
    <property type="project" value="InterPro"/>
</dbReference>
<dbReference type="GO" id="GO:0007165">
    <property type="term" value="P:signal transduction"/>
    <property type="evidence" value="ECO:0007669"/>
    <property type="project" value="UniProtKB-KW"/>
</dbReference>
<evidence type="ECO:0000256" key="9">
    <source>
        <dbReference type="ARBA" id="ARBA00023224"/>
    </source>
</evidence>
<accession>K2KA75</accession>
<dbReference type="Gene3D" id="3.30.450.20">
    <property type="entry name" value="PAS domain"/>
    <property type="match status" value="2"/>
</dbReference>
<dbReference type="CDD" id="cd11386">
    <property type="entry name" value="MCP_signal"/>
    <property type="match status" value="1"/>
</dbReference>
<dbReference type="CDD" id="cd12912">
    <property type="entry name" value="PDC2_MCP_like"/>
    <property type="match status" value="1"/>
</dbReference>
<dbReference type="InterPro" id="IPR003660">
    <property type="entry name" value="HAMP_dom"/>
</dbReference>
<keyword evidence="12" id="KW-0175">Coiled coil</keyword>
<feature type="domain" description="HAMP" evidence="16">
    <location>
        <begin position="298"/>
        <end position="352"/>
    </location>
</feature>
<dbReference type="InterPro" id="IPR000727">
    <property type="entry name" value="T_SNARE_dom"/>
</dbReference>
<keyword evidence="6 13" id="KW-0812">Transmembrane</keyword>
<dbReference type="GO" id="GO:0005886">
    <property type="term" value="C:plasma membrane"/>
    <property type="evidence" value="ECO:0007669"/>
    <property type="project" value="UniProtKB-SubCell"/>
</dbReference>
<evidence type="ECO:0000313" key="17">
    <source>
        <dbReference type="EMBL" id="EKE83447.1"/>
    </source>
</evidence>
<dbReference type="PROSITE" id="PS50111">
    <property type="entry name" value="CHEMOTAXIS_TRANSDUC_2"/>
    <property type="match status" value="1"/>
</dbReference>
<dbReference type="PANTHER" id="PTHR32089">
    <property type="entry name" value="METHYL-ACCEPTING CHEMOTAXIS PROTEIN MCPB"/>
    <property type="match status" value="1"/>
</dbReference>
<dbReference type="PRINTS" id="PR00260">
    <property type="entry name" value="CHEMTRNSDUCR"/>
</dbReference>
<feature type="domain" description="T-SNARE coiled-coil homology" evidence="15">
    <location>
        <begin position="544"/>
        <end position="606"/>
    </location>
</feature>
<evidence type="ECO:0000256" key="12">
    <source>
        <dbReference type="SAM" id="Coils"/>
    </source>
</evidence>
<dbReference type="SMART" id="SM00283">
    <property type="entry name" value="MA"/>
    <property type="match status" value="1"/>
</dbReference>
<dbReference type="EMBL" id="AMRG01000009">
    <property type="protein sequence ID" value="EKE83447.1"/>
    <property type="molecule type" value="Genomic_DNA"/>
</dbReference>
<dbReference type="Pfam" id="PF02743">
    <property type="entry name" value="dCache_1"/>
    <property type="match status" value="1"/>
</dbReference>
<dbReference type="Gene3D" id="1.10.287.950">
    <property type="entry name" value="Methyl-accepting chemotaxis protein"/>
    <property type="match status" value="1"/>
</dbReference>
<keyword evidence="5" id="KW-0997">Cell inner membrane</keyword>
<evidence type="ECO:0000256" key="1">
    <source>
        <dbReference type="ARBA" id="ARBA00004429"/>
    </source>
</evidence>
<evidence type="ECO:0000256" key="4">
    <source>
        <dbReference type="ARBA" id="ARBA00022500"/>
    </source>
</evidence>
<comment type="subcellular location">
    <subcellularLocation>
        <location evidence="1">Cell inner membrane</location>
        <topology evidence="1">Multi-pass membrane protein</topology>
    </subcellularLocation>
</comment>
<dbReference type="PROSITE" id="PS50192">
    <property type="entry name" value="T_SNARE"/>
    <property type="match status" value="1"/>
</dbReference>
<evidence type="ECO:0000256" key="7">
    <source>
        <dbReference type="ARBA" id="ARBA00022989"/>
    </source>
</evidence>
<name>K2KA75_9GAMM</name>
<organism evidence="17 18">
    <name type="scientific">Idiomarina xiamenensis 10-D-4</name>
    <dbReference type="NCBI Taxonomy" id="740709"/>
    <lineage>
        <taxon>Bacteria</taxon>
        <taxon>Pseudomonadati</taxon>
        <taxon>Pseudomonadota</taxon>
        <taxon>Gammaproteobacteria</taxon>
        <taxon>Alteromonadales</taxon>
        <taxon>Idiomarinaceae</taxon>
        <taxon>Idiomarina</taxon>
    </lineage>
</organism>
<evidence type="ECO:0000256" key="5">
    <source>
        <dbReference type="ARBA" id="ARBA00022519"/>
    </source>
</evidence>
<evidence type="ECO:0000313" key="18">
    <source>
        <dbReference type="Proteomes" id="UP000014115"/>
    </source>
</evidence>
<proteinExistence type="inferred from homology"/>
<keyword evidence="2" id="KW-1003">Cell membrane</keyword>
<dbReference type="Pfam" id="PF00672">
    <property type="entry name" value="HAMP"/>
    <property type="match status" value="1"/>
</dbReference>
<dbReference type="InterPro" id="IPR004089">
    <property type="entry name" value="MCPsignal_dom"/>
</dbReference>
<dbReference type="Pfam" id="PF00015">
    <property type="entry name" value="MCPsignal"/>
    <property type="match status" value="1"/>
</dbReference>
<dbReference type="InterPro" id="IPR033479">
    <property type="entry name" value="dCache_1"/>
</dbReference>
<evidence type="ECO:0000259" key="16">
    <source>
        <dbReference type="PROSITE" id="PS50885"/>
    </source>
</evidence>
<protein>
    <submittedName>
        <fullName evidence="17">Methyl-accepting chemotaxis protein</fullName>
    </submittedName>
</protein>
<comment type="similarity">
    <text evidence="10">Belongs to the methyl-accepting chemotaxis (MCP) protein family.</text>
</comment>
<evidence type="ECO:0000256" key="2">
    <source>
        <dbReference type="ARBA" id="ARBA00022475"/>
    </source>
</evidence>
<dbReference type="PATRIC" id="fig|740709.3.peg.1721"/>
<dbReference type="SUPFAM" id="SSF58104">
    <property type="entry name" value="Methyl-accepting chemotaxis protein (MCP) signaling domain"/>
    <property type="match status" value="1"/>
</dbReference>
<dbReference type="SMART" id="SM00304">
    <property type="entry name" value="HAMP"/>
    <property type="match status" value="1"/>
</dbReference>
<dbReference type="CDD" id="cd12913">
    <property type="entry name" value="PDC1_MCP_like"/>
    <property type="match status" value="1"/>
</dbReference>
<sequence>MLRSLRFTHKVMLAASLVVVLVLGAFTLSNFLQMRSQVQQDLRKQLQALSESVSQNIADWLNAKMAIIDATAKVVDMDGPQAQILQRVQQSKLAGEFKNVYVGLPDGTFILDDPSIDLPADYDARQRPWYQLAASQGSATFTEPYVDVTTNELTISAVLPVYQQQRLNGVVGGDIMLDNIAAIVKNIDFMGLGYAFLVNADGKILSHPNAQLVDKSITQHLGQQADIASAFTSYVIDGDDYLVSFVPVKGIAGVNWHLAVAVSEQKAFARVAEFGWMALLFMGLGVVVVIVLFSVLLRSLLKPLQRLTHAVTDLASGEGDLTQRLPVESDDEFGQLSAQVNRFIAKIQQAIGDVAKAARQVDSNVNSMVSLSDQTLSMYDQQGARTNNVATAVNQLNVSSQEIAGNAANASQQATQAAEHAKQSRHSLSGNIDAINRLSAQMQRSSEAIAELNENTRNIEQILEVIKGVSEQTNLLALNAAIEAARAGEAGRGFAVVADEVRGLAQRTQQSAGEIETMIDKLQDGTKTVVTVINESQNISEQCVAAAHSSGEQMRSVDDAIAEIDAVNHSVAAATEQQNTVIKSLDEDILAISEDNQRGIQNLQQTRDACHTLRNECERLERLVSRFKVS</sequence>
<dbReference type="PROSITE" id="PS50885">
    <property type="entry name" value="HAMP"/>
    <property type="match status" value="1"/>
</dbReference>
<dbReference type="Proteomes" id="UP000014115">
    <property type="component" value="Unassembled WGS sequence"/>
</dbReference>
<dbReference type="PANTHER" id="PTHR32089:SF39">
    <property type="entry name" value="METHYL-ACCEPTING CHEMOTAXIS PROTEIN HLYB"/>
    <property type="match status" value="1"/>
</dbReference>
<keyword evidence="3" id="KW-0488">Methylation</keyword>
<feature type="coiled-coil region" evidence="12">
    <location>
        <begin position="435"/>
        <end position="462"/>
    </location>
</feature>
<keyword evidence="18" id="KW-1185">Reference proteome</keyword>
<evidence type="ECO:0000256" key="13">
    <source>
        <dbReference type="SAM" id="Phobius"/>
    </source>
</evidence>
<comment type="caution">
    <text evidence="17">The sequence shown here is derived from an EMBL/GenBank/DDBJ whole genome shotgun (WGS) entry which is preliminary data.</text>
</comment>
<keyword evidence="4" id="KW-0145">Chemotaxis</keyword>
<dbReference type="GO" id="GO:0006935">
    <property type="term" value="P:chemotaxis"/>
    <property type="evidence" value="ECO:0007669"/>
    <property type="project" value="UniProtKB-KW"/>
</dbReference>
<feature type="domain" description="Methyl-accepting transducer" evidence="14">
    <location>
        <begin position="357"/>
        <end position="593"/>
    </location>
</feature>
<evidence type="ECO:0000256" key="6">
    <source>
        <dbReference type="ARBA" id="ARBA00022692"/>
    </source>
</evidence>
<dbReference type="eggNOG" id="COG0840">
    <property type="taxonomic scope" value="Bacteria"/>
</dbReference>
<evidence type="ECO:0000256" key="10">
    <source>
        <dbReference type="ARBA" id="ARBA00029447"/>
    </source>
</evidence>
<dbReference type="SUPFAM" id="SSF103190">
    <property type="entry name" value="Sensory domain-like"/>
    <property type="match status" value="1"/>
</dbReference>
<keyword evidence="7 13" id="KW-1133">Transmembrane helix</keyword>
<keyword evidence="9 11" id="KW-0807">Transducer</keyword>
<dbReference type="FunFam" id="1.10.287.950:FF:000001">
    <property type="entry name" value="Methyl-accepting chemotaxis sensory transducer"/>
    <property type="match status" value="1"/>
</dbReference>
<dbReference type="RefSeq" id="WP_008488943.1">
    <property type="nucleotide sequence ID" value="NZ_AMRG01000009.1"/>
</dbReference>